<accession>A0A674J3Q1</accession>
<evidence type="ECO:0000313" key="5">
    <source>
        <dbReference type="Proteomes" id="UP000472274"/>
    </source>
</evidence>
<evidence type="ECO:0000256" key="1">
    <source>
        <dbReference type="ARBA" id="ARBA00023157"/>
    </source>
</evidence>
<reference evidence="4" key="2">
    <citation type="submission" date="2025-09" db="UniProtKB">
        <authorList>
            <consortium name="Ensembl"/>
        </authorList>
    </citation>
    <scope>IDENTIFICATION</scope>
</reference>
<evidence type="ECO:0000259" key="3">
    <source>
        <dbReference type="PROSITE" id="PS51233"/>
    </source>
</evidence>
<organism evidence="4 5">
    <name type="scientific">Terrapene triunguis</name>
    <name type="common">Three-toed box turtle</name>
    <dbReference type="NCBI Taxonomy" id="2587831"/>
    <lineage>
        <taxon>Eukaryota</taxon>
        <taxon>Metazoa</taxon>
        <taxon>Chordata</taxon>
        <taxon>Craniata</taxon>
        <taxon>Vertebrata</taxon>
        <taxon>Euteleostomi</taxon>
        <taxon>Archelosauria</taxon>
        <taxon>Testudinata</taxon>
        <taxon>Testudines</taxon>
        <taxon>Cryptodira</taxon>
        <taxon>Durocryptodira</taxon>
        <taxon>Testudinoidea</taxon>
        <taxon>Emydidae</taxon>
        <taxon>Terrapene</taxon>
    </lineage>
</organism>
<dbReference type="Pfam" id="PF00094">
    <property type="entry name" value="VWD"/>
    <property type="match status" value="1"/>
</dbReference>
<keyword evidence="5" id="KW-1185">Reference proteome</keyword>
<proteinExistence type="predicted"/>
<feature type="domain" description="VWFD" evidence="3">
    <location>
        <begin position="1"/>
        <end position="131"/>
    </location>
</feature>
<sequence>FDGHYYSYQGNCTYVLVEEINKNIDNFGIYIDNYHCIAQDRVSCPRTLIVRHETQEVHIKTITLFPLKVQVTVNNQEVATPYKKYGVRIFKSGINYVVEISRLGVNVTYNGWTFSIRLPYQRFGNNTQGQC</sequence>
<dbReference type="GeneTree" id="ENSGT00940000156289"/>
<dbReference type="InterPro" id="IPR050780">
    <property type="entry name" value="Mucin_vWF_Thrombospondin_sf"/>
</dbReference>
<dbReference type="Ensembl" id="ENSTMTT00000015029.1">
    <property type="protein sequence ID" value="ENSTMTP00000014532.1"/>
    <property type="gene ID" value="ENSTMTG00000010561.1"/>
</dbReference>
<dbReference type="SMART" id="SM00216">
    <property type="entry name" value="VWD"/>
    <property type="match status" value="1"/>
</dbReference>
<dbReference type="PROSITE" id="PS51233">
    <property type="entry name" value="VWFD"/>
    <property type="match status" value="1"/>
</dbReference>
<name>A0A674J3Q1_9SAUR</name>
<evidence type="ECO:0000256" key="2">
    <source>
        <dbReference type="ARBA" id="ARBA00023180"/>
    </source>
</evidence>
<protein>
    <submittedName>
        <fullName evidence="4">Mucin 2, oligomeric mucus/gel-forming</fullName>
    </submittedName>
</protein>
<dbReference type="PANTHER" id="PTHR11339">
    <property type="entry name" value="EXTRACELLULAR MATRIX GLYCOPROTEIN RELATED"/>
    <property type="match status" value="1"/>
</dbReference>
<evidence type="ECO:0000313" key="4">
    <source>
        <dbReference type="Ensembl" id="ENSTMTP00000014532.1"/>
    </source>
</evidence>
<reference evidence="4" key="1">
    <citation type="submission" date="2025-08" db="UniProtKB">
        <authorList>
            <consortium name="Ensembl"/>
        </authorList>
    </citation>
    <scope>IDENTIFICATION</scope>
</reference>
<dbReference type="PANTHER" id="PTHR11339:SF402">
    <property type="entry name" value="VWFD DOMAIN-CONTAINING PROTEIN"/>
    <property type="match status" value="1"/>
</dbReference>
<dbReference type="Proteomes" id="UP000472274">
    <property type="component" value="Unplaced"/>
</dbReference>
<dbReference type="InterPro" id="IPR001846">
    <property type="entry name" value="VWF_type-D"/>
</dbReference>
<keyword evidence="1" id="KW-1015">Disulfide bond</keyword>
<dbReference type="InParanoid" id="A0A674J3Q1"/>
<keyword evidence="2" id="KW-0325">Glycoprotein</keyword>
<dbReference type="AlphaFoldDB" id="A0A674J3Q1"/>